<dbReference type="Proteomes" id="UP001523262">
    <property type="component" value="Unassembled WGS sequence"/>
</dbReference>
<evidence type="ECO:0000313" key="1">
    <source>
        <dbReference type="EMBL" id="MCM2533284.1"/>
    </source>
</evidence>
<gene>
    <name evidence="1" type="ORF">NDK43_13875</name>
</gene>
<accession>A0ABT0WB80</accession>
<dbReference type="EMBL" id="JAMQCR010000001">
    <property type="protein sequence ID" value="MCM2533284.1"/>
    <property type="molecule type" value="Genomic_DNA"/>
</dbReference>
<protein>
    <submittedName>
        <fullName evidence="1">Uncharacterized protein</fullName>
    </submittedName>
</protein>
<proteinExistence type="predicted"/>
<evidence type="ECO:0000313" key="2">
    <source>
        <dbReference type="Proteomes" id="UP001523262"/>
    </source>
</evidence>
<organism evidence="1 2">
    <name type="scientific">Neobacillus pocheonensis</name>
    <dbReference type="NCBI Taxonomy" id="363869"/>
    <lineage>
        <taxon>Bacteria</taxon>
        <taxon>Bacillati</taxon>
        <taxon>Bacillota</taxon>
        <taxon>Bacilli</taxon>
        <taxon>Bacillales</taxon>
        <taxon>Bacillaceae</taxon>
        <taxon>Neobacillus</taxon>
    </lineage>
</organism>
<sequence length="135" mass="15338">MSEHYKYTPPGVQKGICGQGVSPAATFFSQKFPKMKNGKKKPSLLFLKVNFRVCDGLDLLAYTLMLRLFLPNVNKHEMKIAQSSDPTAYMNFNKTILKPYPIKDSLNLLDPVTIEKLKLNNSDKKVCMWGAKPRQ</sequence>
<reference evidence="1 2" key="1">
    <citation type="submission" date="2022-06" db="EMBL/GenBank/DDBJ databases">
        <authorList>
            <person name="Jeon C.O."/>
        </authorList>
    </citation>
    <scope>NUCLEOTIDE SEQUENCE [LARGE SCALE GENOMIC DNA]</scope>
    <source>
        <strain evidence="1 2">KCTC 13943</strain>
    </source>
</reference>
<comment type="caution">
    <text evidence="1">The sequence shown here is derived from an EMBL/GenBank/DDBJ whole genome shotgun (WGS) entry which is preliminary data.</text>
</comment>
<name>A0ABT0WB80_9BACI</name>
<keyword evidence="2" id="KW-1185">Reference proteome</keyword>